<name>A0A4R8G410_9GAMM</name>
<dbReference type="GO" id="GO:0006281">
    <property type="term" value="P:DNA repair"/>
    <property type="evidence" value="ECO:0007669"/>
    <property type="project" value="InterPro"/>
</dbReference>
<reference evidence="1 2" key="1">
    <citation type="submission" date="2019-03" db="EMBL/GenBank/DDBJ databases">
        <title>Freshwater and sediment microbial communities from various areas in North America, analyzing microbe dynamics in response to fracking.</title>
        <authorList>
            <person name="Lamendella R."/>
        </authorList>
    </citation>
    <scope>NUCLEOTIDE SEQUENCE [LARGE SCALE GENOMIC DNA]</scope>
    <source>
        <strain evidence="1 2">6_TX</strain>
    </source>
</reference>
<accession>A0A4R8G410</accession>
<dbReference type="RefSeq" id="WP_134016841.1">
    <property type="nucleotide sequence ID" value="NZ_SOEC01000004.1"/>
</dbReference>
<dbReference type="InterPro" id="IPR036614">
    <property type="entry name" value="RusA-like_sf"/>
</dbReference>
<protein>
    <submittedName>
        <fullName evidence="1">Uncharacterized protein</fullName>
    </submittedName>
</protein>
<dbReference type="OrthoDB" id="6168233at2"/>
<dbReference type="GO" id="GO:0000287">
    <property type="term" value="F:magnesium ion binding"/>
    <property type="evidence" value="ECO:0007669"/>
    <property type="project" value="InterPro"/>
</dbReference>
<dbReference type="AlphaFoldDB" id="A0A4R8G410"/>
<dbReference type="GO" id="GO:0006310">
    <property type="term" value="P:DNA recombination"/>
    <property type="evidence" value="ECO:0007669"/>
    <property type="project" value="InterPro"/>
</dbReference>
<evidence type="ECO:0000313" key="2">
    <source>
        <dbReference type="Proteomes" id="UP000294489"/>
    </source>
</evidence>
<evidence type="ECO:0000313" key="1">
    <source>
        <dbReference type="EMBL" id="TDX30775.1"/>
    </source>
</evidence>
<dbReference type="Proteomes" id="UP000294489">
    <property type="component" value="Unassembled WGS sequence"/>
</dbReference>
<gene>
    <name evidence="1" type="ORF">DFO67_10430</name>
</gene>
<dbReference type="EMBL" id="SOEC01000004">
    <property type="protein sequence ID" value="TDX30775.1"/>
    <property type="molecule type" value="Genomic_DNA"/>
</dbReference>
<sequence>MRIFVPYLGPSTNVALRQHWRKHKSQVELCDLLTRHAVIESGLPPIDTQVDLFFTPRLGPRERIRDTGNYSISCKTIEDGLVRAGLLPDDRGEFVREWKVMPPIIDRKQKSGTWVEIIPVGKETTHSSANQAELYAEGKLP</sequence>
<organism evidence="1 2">
    <name type="scientific">Modicisalibacter xianhensis</name>
    <dbReference type="NCBI Taxonomy" id="442341"/>
    <lineage>
        <taxon>Bacteria</taxon>
        <taxon>Pseudomonadati</taxon>
        <taxon>Pseudomonadota</taxon>
        <taxon>Gammaproteobacteria</taxon>
        <taxon>Oceanospirillales</taxon>
        <taxon>Halomonadaceae</taxon>
        <taxon>Modicisalibacter</taxon>
    </lineage>
</organism>
<proteinExistence type="predicted"/>
<comment type="caution">
    <text evidence="1">The sequence shown here is derived from an EMBL/GenBank/DDBJ whole genome shotgun (WGS) entry which is preliminary data.</text>
</comment>
<dbReference type="SUPFAM" id="SSF103084">
    <property type="entry name" value="Holliday junction resolvase RusA"/>
    <property type="match status" value="1"/>
</dbReference>